<dbReference type="GO" id="GO:0004565">
    <property type="term" value="F:beta-galactosidase activity"/>
    <property type="evidence" value="ECO:0007669"/>
    <property type="project" value="UniProtKB-EC"/>
</dbReference>
<evidence type="ECO:0000256" key="8">
    <source>
        <dbReference type="RuleBase" id="RU003679"/>
    </source>
</evidence>
<dbReference type="InterPro" id="IPR001944">
    <property type="entry name" value="Glycoside_Hdrlase_35"/>
</dbReference>
<organism evidence="12 13">
    <name type="scientific">Pseudolycoriella hygida</name>
    <dbReference type="NCBI Taxonomy" id="35572"/>
    <lineage>
        <taxon>Eukaryota</taxon>
        <taxon>Metazoa</taxon>
        <taxon>Ecdysozoa</taxon>
        <taxon>Arthropoda</taxon>
        <taxon>Hexapoda</taxon>
        <taxon>Insecta</taxon>
        <taxon>Pterygota</taxon>
        <taxon>Neoptera</taxon>
        <taxon>Endopterygota</taxon>
        <taxon>Diptera</taxon>
        <taxon>Nematocera</taxon>
        <taxon>Sciaroidea</taxon>
        <taxon>Sciaridae</taxon>
        <taxon>Pseudolycoriella</taxon>
    </lineage>
</organism>
<reference evidence="12" key="1">
    <citation type="submission" date="2022-07" db="EMBL/GenBank/DDBJ databases">
        <authorList>
            <person name="Trinca V."/>
            <person name="Uliana J.V.C."/>
            <person name="Torres T.T."/>
            <person name="Ward R.J."/>
            <person name="Monesi N."/>
        </authorList>
    </citation>
    <scope>NUCLEOTIDE SEQUENCE</scope>
    <source>
        <strain evidence="12">HSMRA1968</strain>
        <tissue evidence="12">Whole embryos</tissue>
    </source>
</reference>
<dbReference type="PRINTS" id="PR00742">
    <property type="entry name" value="GLHYDRLASE35"/>
</dbReference>
<dbReference type="GO" id="GO:0005975">
    <property type="term" value="P:carbohydrate metabolic process"/>
    <property type="evidence" value="ECO:0007669"/>
    <property type="project" value="InterPro"/>
</dbReference>
<dbReference type="InterPro" id="IPR017853">
    <property type="entry name" value="GH"/>
</dbReference>
<dbReference type="EMBL" id="WJQU01000001">
    <property type="protein sequence ID" value="KAJ6646250.1"/>
    <property type="molecule type" value="Genomic_DNA"/>
</dbReference>
<evidence type="ECO:0000256" key="6">
    <source>
        <dbReference type="PIRSR" id="PIRSR006336-1"/>
    </source>
</evidence>
<dbReference type="EC" id="3.2.1.23" evidence="7"/>
<feature type="domain" description="Beta-galactosidase 1-like first all-beta" evidence="10">
    <location>
        <begin position="421"/>
        <end position="521"/>
    </location>
</feature>
<comment type="similarity">
    <text evidence="1 8">Belongs to the glycosyl hydrolase 35 family.</text>
</comment>
<evidence type="ECO:0000313" key="12">
    <source>
        <dbReference type="EMBL" id="KAJ6646250.1"/>
    </source>
</evidence>
<evidence type="ECO:0000256" key="7">
    <source>
        <dbReference type="RuleBase" id="RU000675"/>
    </source>
</evidence>
<comment type="catalytic activity">
    <reaction evidence="7">
        <text>Hydrolysis of terminal non-reducing beta-D-galactose residues in beta-D-galactosides.</text>
        <dbReference type="EC" id="3.2.1.23"/>
    </reaction>
</comment>
<proteinExistence type="inferred from homology"/>
<keyword evidence="2" id="KW-0732">Signal</keyword>
<dbReference type="Pfam" id="PF01301">
    <property type="entry name" value="Glyco_hydro_35"/>
    <property type="match status" value="1"/>
</dbReference>
<dbReference type="InterPro" id="IPR031330">
    <property type="entry name" value="Gly_Hdrlase_35_cat"/>
</dbReference>
<evidence type="ECO:0000256" key="4">
    <source>
        <dbReference type="ARBA" id="ARBA00023180"/>
    </source>
</evidence>
<dbReference type="PIRSF" id="PIRSF006336">
    <property type="entry name" value="B-gal"/>
    <property type="match status" value="1"/>
</dbReference>
<keyword evidence="5 7" id="KW-0326">Glycosidase</keyword>
<evidence type="ECO:0000313" key="13">
    <source>
        <dbReference type="Proteomes" id="UP001151699"/>
    </source>
</evidence>
<keyword evidence="13" id="KW-1185">Reference proteome</keyword>
<protein>
    <recommendedName>
        <fullName evidence="7">Beta-galactosidase</fullName>
        <ecNumber evidence="7">3.2.1.23</ecNumber>
    </recommendedName>
</protein>
<feature type="domain" description="Glycoside hydrolase 35 catalytic" evidence="9">
    <location>
        <begin position="36"/>
        <end position="368"/>
    </location>
</feature>
<dbReference type="PROSITE" id="PS01182">
    <property type="entry name" value="GLYCOSYL_HYDROL_F35"/>
    <property type="match status" value="1"/>
</dbReference>
<feature type="domain" description="Beta-galactosidase galactose-binding" evidence="11">
    <location>
        <begin position="567"/>
        <end position="628"/>
    </location>
</feature>
<dbReference type="Gene3D" id="3.20.20.80">
    <property type="entry name" value="Glycosidases"/>
    <property type="match status" value="1"/>
</dbReference>
<dbReference type="InterPro" id="IPR048913">
    <property type="entry name" value="BetaGal_gal-bd"/>
</dbReference>
<dbReference type="InterPro" id="IPR008979">
    <property type="entry name" value="Galactose-bd-like_sf"/>
</dbReference>
<dbReference type="Proteomes" id="UP001151699">
    <property type="component" value="Chromosome A"/>
</dbReference>
<evidence type="ECO:0000259" key="10">
    <source>
        <dbReference type="Pfam" id="PF21317"/>
    </source>
</evidence>
<feature type="active site" description="Proton donor" evidence="6">
    <location>
        <position position="185"/>
    </location>
</feature>
<feature type="active site" description="Nucleophile" evidence="6">
    <location>
        <position position="269"/>
    </location>
</feature>
<dbReference type="InterPro" id="IPR048912">
    <property type="entry name" value="BetaGal1-like_ABD1"/>
</dbReference>
<dbReference type="SUPFAM" id="SSF49785">
    <property type="entry name" value="Galactose-binding domain-like"/>
    <property type="match status" value="1"/>
</dbReference>
<dbReference type="SUPFAM" id="SSF51445">
    <property type="entry name" value="(Trans)glycosidases"/>
    <property type="match status" value="1"/>
</dbReference>
<evidence type="ECO:0000256" key="1">
    <source>
        <dbReference type="ARBA" id="ARBA00009809"/>
    </source>
</evidence>
<dbReference type="Gene3D" id="2.60.120.260">
    <property type="entry name" value="Galactose-binding domain-like"/>
    <property type="match status" value="2"/>
</dbReference>
<sequence>MTFNIYVIVILIFGLNIICVSPQQQRTFRVDYENDKFLLNGQDFQYVAGSFHYFRTVPEVWPARIKTMRQAGLNVLDTYVEWALHNPQDGVYDFSGIANLTRFLDVAVAEGLLVILRPGPYICAERDNGGVPYWLFTKYPNIKLRTKDTNYLKEVEIWYANLMPQLVPYMYENGGPIIMVQVENEYSSYYACDREYMNWLRDETEKYVQKKAVLFTVDIPTTPGQMRCGTADDVFATTDFGIEVGENEMDSVWDKLREIQPKGPLVNSEFYPGWLTHWHDKNQRRDGERGANVIKRMLEAGASVNIYMFFGGTNFGFTAGANGPLVGGYLGEYTADITSYDYDAVMDEAGDPNEFGSKYQKYQAVITQFFNITPETVTRAPKMVLPSVRLNPKGYLISEKGKNYLGKDVDGKNKTVTSQRPLSFETLDQFSGFVLYETELPILELDPTEIVVNTLHDRALVYVNQEYVGCLSRENNISSLAVHPGLGNKLQILVENQGRINYNVTDDFKGILGSVTISQRSGVPLELLRWTMTGFPLTNYAHIGDFLKDKNTENVRISPNGMLTGGPVIFHAEFQVTADEIYDTYLDVSGWGKGILYINGFNLGRYWPSVGPQITMYVPGNILKRGTNDMVIIELQRLSPRNNYYVRFVNESILDGSPDGNIGGNNGVNNALTVTSLPHLLTILIAFILFKNY</sequence>
<name>A0A9Q0S7E7_9DIPT</name>
<dbReference type="FunFam" id="3.20.20.80:FF:000017">
    <property type="entry name" value="Beta-galactosidase"/>
    <property type="match status" value="1"/>
</dbReference>
<gene>
    <name evidence="12" type="primary">Glb1</name>
    <name evidence="12" type="ORF">Bhyg_01461</name>
</gene>
<evidence type="ECO:0000259" key="11">
    <source>
        <dbReference type="Pfam" id="PF21467"/>
    </source>
</evidence>
<evidence type="ECO:0000256" key="2">
    <source>
        <dbReference type="ARBA" id="ARBA00022729"/>
    </source>
</evidence>
<keyword evidence="4" id="KW-0325">Glycoprotein</keyword>
<evidence type="ECO:0000259" key="9">
    <source>
        <dbReference type="Pfam" id="PF01301"/>
    </source>
</evidence>
<comment type="caution">
    <text evidence="12">The sequence shown here is derived from an EMBL/GenBank/DDBJ whole genome shotgun (WGS) entry which is preliminary data.</text>
</comment>
<keyword evidence="3 7" id="KW-0378">Hydrolase</keyword>
<evidence type="ECO:0000256" key="3">
    <source>
        <dbReference type="ARBA" id="ARBA00022801"/>
    </source>
</evidence>
<dbReference type="PANTHER" id="PTHR23421">
    <property type="entry name" value="BETA-GALACTOSIDASE RELATED"/>
    <property type="match status" value="1"/>
</dbReference>
<dbReference type="InterPro" id="IPR026283">
    <property type="entry name" value="B-gal_1-like"/>
</dbReference>
<dbReference type="InterPro" id="IPR019801">
    <property type="entry name" value="Glyco_hydro_35_CS"/>
</dbReference>
<dbReference type="FunFam" id="2.60.120.260:FF:000148">
    <property type="entry name" value="Beta-galactosidase, putative"/>
    <property type="match status" value="1"/>
</dbReference>
<accession>A0A9Q0S7E7</accession>
<dbReference type="Pfam" id="PF21317">
    <property type="entry name" value="BetaGal_ABD_1"/>
    <property type="match status" value="1"/>
</dbReference>
<dbReference type="Pfam" id="PF21467">
    <property type="entry name" value="BetaGal_gal-bd"/>
    <property type="match status" value="1"/>
</dbReference>
<evidence type="ECO:0000256" key="5">
    <source>
        <dbReference type="ARBA" id="ARBA00023295"/>
    </source>
</evidence>
<dbReference type="OrthoDB" id="1657402at2759"/>
<dbReference type="AlphaFoldDB" id="A0A9Q0S7E7"/>